<dbReference type="Pfam" id="PF01753">
    <property type="entry name" value="zf-MYND"/>
    <property type="match status" value="1"/>
</dbReference>
<accession>A0A8H6ZFI3</accession>
<dbReference type="PROSITE" id="PS50865">
    <property type="entry name" value="ZF_MYND_2"/>
    <property type="match status" value="1"/>
</dbReference>
<name>A0A8H6ZFI3_9AGAR</name>
<evidence type="ECO:0000256" key="1">
    <source>
        <dbReference type="ARBA" id="ARBA00022723"/>
    </source>
</evidence>
<evidence type="ECO:0000313" key="6">
    <source>
        <dbReference type="EMBL" id="KAF7376462.1"/>
    </source>
</evidence>
<dbReference type="AlphaFoldDB" id="A0A8H6ZFI3"/>
<proteinExistence type="predicted"/>
<protein>
    <submittedName>
        <fullName evidence="6">Zinc finger MYND domain-containing protein 19 isoform X3</fullName>
    </submittedName>
</protein>
<dbReference type="GO" id="GO:0008270">
    <property type="term" value="F:zinc ion binding"/>
    <property type="evidence" value="ECO:0007669"/>
    <property type="project" value="UniProtKB-KW"/>
</dbReference>
<dbReference type="Gene3D" id="6.10.140.2220">
    <property type="match status" value="1"/>
</dbReference>
<dbReference type="EMBL" id="JACAZH010000001">
    <property type="protein sequence ID" value="KAF7376462.1"/>
    <property type="molecule type" value="Genomic_DNA"/>
</dbReference>
<keyword evidence="3" id="KW-0862">Zinc</keyword>
<dbReference type="SUPFAM" id="SSF144232">
    <property type="entry name" value="HIT/MYND zinc finger-like"/>
    <property type="match status" value="1"/>
</dbReference>
<keyword evidence="7" id="KW-1185">Reference proteome</keyword>
<dbReference type="InterPro" id="IPR002893">
    <property type="entry name" value="Znf_MYND"/>
</dbReference>
<dbReference type="Proteomes" id="UP000623467">
    <property type="component" value="Unassembled WGS sequence"/>
</dbReference>
<comment type="caution">
    <text evidence="6">The sequence shown here is derived from an EMBL/GenBank/DDBJ whole genome shotgun (WGS) entry which is preliminary data.</text>
</comment>
<evidence type="ECO:0000256" key="2">
    <source>
        <dbReference type="ARBA" id="ARBA00022771"/>
    </source>
</evidence>
<keyword evidence="2 4" id="KW-0863">Zinc-finger</keyword>
<evidence type="ECO:0000256" key="4">
    <source>
        <dbReference type="PROSITE-ProRule" id="PRU00134"/>
    </source>
</evidence>
<dbReference type="OrthoDB" id="2930976at2759"/>
<feature type="domain" description="MYND-type" evidence="5">
    <location>
        <begin position="313"/>
        <end position="353"/>
    </location>
</feature>
<reference evidence="6" key="1">
    <citation type="submission" date="2020-05" db="EMBL/GenBank/DDBJ databases">
        <title>Mycena genomes resolve the evolution of fungal bioluminescence.</title>
        <authorList>
            <person name="Tsai I.J."/>
        </authorList>
    </citation>
    <scope>NUCLEOTIDE SEQUENCE</scope>
    <source>
        <strain evidence="6">160909Yilan</strain>
    </source>
</reference>
<sequence length="477" mass="54260">MMLRSWDEGVWKWMLFLYNSGTDLNDTIANEGRPLLLTRPVITVGIVDALVGCADSVPLGNRLILVPDVVSLIVRLWVEDLEIPGRPNMVHNELTFVMYHIVNDSQNDSTFSTLVGAVNGAETVMRSATNRFRRLVSSTNSKEMESQLAFIDLLAENPMLRDAMHEVDALSVTLTAIDALTKQSNQIDACRALESCIDIMLLKHLLSGPNVKPLIHSINKGLLRTLYDARVAFGSNEECCEVLAEVIILVIGPSLIFRSVLHAVERAELKTGVFAAYRSAEHEFHEWETLTEVYQDMIQFKHEVDEELVHCGFLNCPTSDVRVKFHRCGRCQYKKYCSKECQQQDWPKHKRQCHKESANEITPVSDREFARDRAEFEVRMNIRSLFERVQKNPALQTTQDLMFQVDFTTLDRNISIGVAPFAPSPHEERRAAIYAKVQSGREAIQSLGLVTGWKELQRSSQPENILFPDKFRKLIIE</sequence>
<keyword evidence="1" id="KW-0479">Metal-binding</keyword>
<evidence type="ECO:0000313" key="7">
    <source>
        <dbReference type="Proteomes" id="UP000623467"/>
    </source>
</evidence>
<evidence type="ECO:0000256" key="3">
    <source>
        <dbReference type="ARBA" id="ARBA00022833"/>
    </source>
</evidence>
<gene>
    <name evidence="6" type="ORF">MSAN_00061800</name>
</gene>
<organism evidence="6 7">
    <name type="scientific">Mycena sanguinolenta</name>
    <dbReference type="NCBI Taxonomy" id="230812"/>
    <lineage>
        <taxon>Eukaryota</taxon>
        <taxon>Fungi</taxon>
        <taxon>Dikarya</taxon>
        <taxon>Basidiomycota</taxon>
        <taxon>Agaricomycotina</taxon>
        <taxon>Agaricomycetes</taxon>
        <taxon>Agaricomycetidae</taxon>
        <taxon>Agaricales</taxon>
        <taxon>Marasmiineae</taxon>
        <taxon>Mycenaceae</taxon>
        <taxon>Mycena</taxon>
    </lineage>
</organism>
<evidence type="ECO:0000259" key="5">
    <source>
        <dbReference type="PROSITE" id="PS50865"/>
    </source>
</evidence>